<dbReference type="Gene3D" id="3.30.70.100">
    <property type="match status" value="1"/>
</dbReference>
<keyword evidence="5 7" id="KW-0378">Hydrolase</keyword>
<dbReference type="PANTHER" id="PTHR47268:SF4">
    <property type="entry name" value="ACYLPHOSPHATASE"/>
    <property type="match status" value="1"/>
</dbReference>
<evidence type="ECO:0000313" key="7">
    <source>
        <dbReference type="EMBL" id="QEL12794.1"/>
    </source>
</evidence>
<dbReference type="EMBL" id="CP043420">
    <property type="protein sequence ID" value="QEL12794.1"/>
    <property type="molecule type" value="Genomic_DNA"/>
</dbReference>
<keyword evidence="8" id="KW-1185">Reference proteome</keyword>
<evidence type="ECO:0000256" key="4">
    <source>
        <dbReference type="ARBA" id="ARBA00047645"/>
    </source>
</evidence>
<dbReference type="SUPFAM" id="SSF54975">
    <property type="entry name" value="Acylphosphatase/BLUF domain-like"/>
    <property type="match status" value="1"/>
</dbReference>
<dbReference type="KEGG" id="kuy:FY550_08340"/>
<gene>
    <name evidence="7" type="ORF">FY550_08340</name>
</gene>
<evidence type="ECO:0000256" key="5">
    <source>
        <dbReference type="PROSITE-ProRule" id="PRU00520"/>
    </source>
</evidence>
<dbReference type="InterPro" id="IPR020456">
    <property type="entry name" value="Acylphosphatase"/>
</dbReference>
<feature type="active site" evidence="5">
    <location>
        <position position="38"/>
    </location>
</feature>
<dbReference type="AlphaFoldDB" id="A0A1S1NWW7"/>
<dbReference type="STRING" id="657387.BH688_04590"/>
<dbReference type="InterPro" id="IPR036046">
    <property type="entry name" value="Acylphosphatase-like_dom_sf"/>
</dbReference>
<sequence length="91" mass="10234">MTQRTVEVRVEGRVQGVGFRQSTAYQTRQFGLTGYAENQADDSVKIVLQGESEAVDEVLQWLETGPPSATVTQVKTRELSDEQQWNGFLTR</sequence>
<evidence type="ECO:0000256" key="3">
    <source>
        <dbReference type="ARBA" id="ARBA00015991"/>
    </source>
</evidence>
<name>A0A1S1NWW7_9GAMM</name>
<comment type="catalytic activity">
    <reaction evidence="4 5">
        <text>an acyl phosphate + H2O = a carboxylate + phosphate + H(+)</text>
        <dbReference type="Rhea" id="RHEA:14965"/>
        <dbReference type="ChEBI" id="CHEBI:15377"/>
        <dbReference type="ChEBI" id="CHEBI:15378"/>
        <dbReference type="ChEBI" id="CHEBI:29067"/>
        <dbReference type="ChEBI" id="CHEBI:43474"/>
        <dbReference type="ChEBI" id="CHEBI:59918"/>
        <dbReference type="EC" id="3.6.1.7"/>
    </reaction>
</comment>
<comment type="similarity">
    <text evidence="1 6">Belongs to the acylphosphatase family.</text>
</comment>
<dbReference type="InterPro" id="IPR017968">
    <property type="entry name" value="Acylphosphatase_CS"/>
</dbReference>
<evidence type="ECO:0000256" key="6">
    <source>
        <dbReference type="RuleBase" id="RU004168"/>
    </source>
</evidence>
<proteinExistence type="inferred from homology"/>
<dbReference type="InterPro" id="IPR001792">
    <property type="entry name" value="Acylphosphatase-like_dom"/>
</dbReference>
<dbReference type="NCBIfam" id="NF011000">
    <property type="entry name" value="PRK14426.1"/>
    <property type="match status" value="1"/>
</dbReference>
<dbReference type="PROSITE" id="PS51160">
    <property type="entry name" value="ACYLPHOSPHATASE_3"/>
    <property type="match status" value="1"/>
</dbReference>
<organism evidence="7 8">
    <name type="scientific">Kushneria phosphatilytica</name>
    <dbReference type="NCBI Taxonomy" id="657387"/>
    <lineage>
        <taxon>Bacteria</taxon>
        <taxon>Pseudomonadati</taxon>
        <taxon>Pseudomonadota</taxon>
        <taxon>Gammaproteobacteria</taxon>
        <taxon>Oceanospirillales</taxon>
        <taxon>Halomonadaceae</taxon>
        <taxon>Kushneria</taxon>
    </lineage>
</organism>
<dbReference type="EC" id="3.6.1.7" evidence="2 5"/>
<feature type="active site" evidence="5">
    <location>
        <position position="20"/>
    </location>
</feature>
<reference evidence="7 8" key="1">
    <citation type="submission" date="2019-08" db="EMBL/GenBank/DDBJ databases">
        <title>Complete genome sequence of Kushneria sp. YCWA18, a halophilic phosphate-solubilizing bacterium isolated from Daqiao saltern in China.</title>
        <authorList>
            <person name="Du G.-X."/>
            <person name="Qu L.-Y."/>
        </authorList>
    </citation>
    <scope>NUCLEOTIDE SEQUENCE [LARGE SCALE GENOMIC DNA]</scope>
    <source>
        <strain evidence="7 8">YCWA18</strain>
    </source>
</reference>
<dbReference type="PANTHER" id="PTHR47268">
    <property type="entry name" value="ACYLPHOSPHATASE"/>
    <property type="match status" value="1"/>
</dbReference>
<dbReference type="Proteomes" id="UP000322553">
    <property type="component" value="Chromosome"/>
</dbReference>
<protein>
    <recommendedName>
        <fullName evidence="3 5">acylphosphatase</fullName>
        <ecNumber evidence="2 5">3.6.1.7</ecNumber>
    </recommendedName>
</protein>
<dbReference type="PROSITE" id="PS00150">
    <property type="entry name" value="ACYLPHOSPHATASE_1"/>
    <property type="match status" value="1"/>
</dbReference>
<evidence type="ECO:0000256" key="1">
    <source>
        <dbReference type="ARBA" id="ARBA00005614"/>
    </source>
</evidence>
<dbReference type="OrthoDB" id="5295388at2"/>
<evidence type="ECO:0000313" key="8">
    <source>
        <dbReference type="Proteomes" id="UP000322553"/>
    </source>
</evidence>
<dbReference type="Pfam" id="PF00708">
    <property type="entry name" value="Acylphosphatase"/>
    <property type="match status" value="1"/>
</dbReference>
<accession>A0A1S1NWW7</accession>
<dbReference type="PRINTS" id="PR00112">
    <property type="entry name" value="ACYLPHPHTASE"/>
</dbReference>
<evidence type="ECO:0000256" key="2">
    <source>
        <dbReference type="ARBA" id="ARBA00012150"/>
    </source>
</evidence>
<dbReference type="GO" id="GO:0003998">
    <property type="term" value="F:acylphosphatase activity"/>
    <property type="evidence" value="ECO:0007669"/>
    <property type="project" value="UniProtKB-EC"/>
</dbReference>